<feature type="compositionally biased region" description="Low complexity" evidence="10">
    <location>
        <begin position="37"/>
        <end position="58"/>
    </location>
</feature>
<keyword evidence="8" id="KW-0539">Nucleus</keyword>
<name>A0A812AY42_ACAPH</name>
<feature type="compositionally biased region" description="Polar residues" evidence="10">
    <location>
        <begin position="460"/>
        <end position="495"/>
    </location>
</feature>
<keyword evidence="2" id="KW-0479">Metal-binding</keyword>
<keyword evidence="4 9" id="KW-0863">Zinc-finger</keyword>
<keyword evidence="11" id="KW-0812">Transmembrane</keyword>
<sequence length="987" mass="110522">MLALLKDSDIECLGEVPTPLLPPLPPLHHQPLPSAPPTATSSSGMMPPSGMTMSSAPALPQKPRPEKIYKCPSCDKSFSQLGNLKTHQNIHNPIKPYQDFAQCSHLNQHMRNKHEGKVPLDDSHGNRRNKFAGQCDTLGRPQPLPSISTIKTSNSPVPSNDGYQPNFFPSFNQLNHPQQMAAAAVALTNRPQQDPHMQPVPGASPYPIPSQQIRNPHPHDKPMEMSLFHHFAQSGYFGHHIRDPFAYPPPDGYIPNHFPLSYSLKQYFRDSPGIQGNPVMNTDSKDFLGKPLEKSQPMPLMLSSHAKMNQIPKVEGNQLTQFDHHQNNILNLHDRHQPNQMPSQESSHVNPLSPHNSPHMNQMSSPERSHLNPMSPSNRNQTTPMSSPNRSHSHNNQLTLPERPHSSQMNNLSPSDRPQSTHMNHLSSMDRSHSTHMNHLSSSERSNNTNMTHLSPPDRPNSSHMNHLSPSERPNSNHVNHLSPSDRSNSTQINHLSPLERPNSIHMNHLSPSDRSNSTQVNHLPPLDRPNSTHVNHLSPLDRPNSTHVNHLSPLDRPNSTHVNHLSPSDRPNSTHVNHLSPLDRPNSTHVNHLSPSDRPNSTHVNHLSPLDRPNSSQVNHLSPSDRPQNSNINHVSPSDRPQSNHMNHLPQSDRPSSTYMNHLSPPDKPQNNHMNHISSSDRSQNNHMSHLSPDKSQSNTMTPANRAHTSSHLTSQEIPLSNSHLPLPDGTPLSGQSTSPLTKNLTQESQIPETQLVPTSSNSVYDPNKDSQLHNSPDKNMNGQSTMSNTLSQQQIRVPTEKALLESTPVQLLKVPQYGPLQTNVPLLVPQYDTSLISIPQNHYSQSIFISSFFSFNFSSHSSFAISFSLLIISSSFFYSCFLSHIFFLPKIVSSLISLVLFRISFSLYLSFFFPLIFCNSPPFLSLSFLHFSFCSSLAILSLSLIISPSFILLSLFFIHFSLLKNYFFFSFPEFFFSISLSLFPP</sequence>
<evidence type="ECO:0000256" key="3">
    <source>
        <dbReference type="ARBA" id="ARBA00022737"/>
    </source>
</evidence>
<keyword evidence="11" id="KW-0472">Membrane</keyword>
<evidence type="ECO:0000259" key="12">
    <source>
        <dbReference type="PROSITE" id="PS50157"/>
    </source>
</evidence>
<dbReference type="AlphaFoldDB" id="A0A812AY42"/>
<feature type="compositionally biased region" description="Pro residues" evidence="10">
    <location>
        <begin position="24"/>
        <end position="36"/>
    </location>
</feature>
<dbReference type="Proteomes" id="UP000597762">
    <property type="component" value="Unassembled WGS sequence"/>
</dbReference>
<evidence type="ECO:0000256" key="9">
    <source>
        <dbReference type="PROSITE-ProRule" id="PRU00042"/>
    </source>
</evidence>
<feature type="compositionally biased region" description="Polar residues" evidence="10">
    <location>
        <begin position="774"/>
        <end position="794"/>
    </location>
</feature>
<evidence type="ECO:0000313" key="14">
    <source>
        <dbReference type="Proteomes" id="UP000597762"/>
    </source>
</evidence>
<dbReference type="FunFam" id="3.30.160.60:FF:000286">
    <property type="entry name" value="Zinc finger protein 770"/>
    <property type="match status" value="1"/>
</dbReference>
<evidence type="ECO:0000256" key="4">
    <source>
        <dbReference type="ARBA" id="ARBA00022771"/>
    </source>
</evidence>
<feature type="compositionally biased region" description="Polar residues" evidence="10">
    <location>
        <begin position="434"/>
        <end position="453"/>
    </location>
</feature>
<keyword evidence="6" id="KW-0805">Transcription regulation</keyword>
<evidence type="ECO:0000256" key="1">
    <source>
        <dbReference type="ARBA" id="ARBA00004123"/>
    </source>
</evidence>
<evidence type="ECO:0000256" key="11">
    <source>
        <dbReference type="SAM" id="Phobius"/>
    </source>
</evidence>
<gene>
    <name evidence="13" type="ORF">SPHA_7895</name>
</gene>
<keyword evidence="7" id="KW-0804">Transcription</keyword>
<dbReference type="EMBL" id="CAHIKZ030000256">
    <property type="protein sequence ID" value="CAE1164060.1"/>
    <property type="molecule type" value="Genomic_DNA"/>
</dbReference>
<dbReference type="SUPFAM" id="SSF57667">
    <property type="entry name" value="beta-beta-alpha zinc fingers"/>
    <property type="match status" value="1"/>
</dbReference>
<protein>
    <recommendedName>
        <fullName evidence="12">C2H2-type domain-containing protein</fullName>
    </recommendedName>
</protein>
<feature type="compositionally biased region" description="Polar residues" evidence="10">
    <location>
        <begin position="406"/>
        <end position="427"/>
    </location>
</feature>
<feature type="transmembrane region" description="Helical" evidence="11">
    <location>
        <begin position="897"/>
        <end position="919"/>
    </location>
</feature>
<dbReference type="SMART" id="SM00355">
    <property type="entry name" value="ZnF_C2H2"/>
    <property type="match status" value="1"/>
</dbReference>
<evidence type="ECO:0000256" key="5">
    <source>
        <dbReference type="ARBA" id="ARBA00022833"/>
    </source>
</evidence>
<dbReference type="GO" id="GO:0008270">
    <property type="term" value="F:zinc ion binding"/>
    <property type="evidence" value="ECO:0007669"/>
    <property type="project" value="UniProtKB-KW"/>
</dbReference>
<dbReference type="OrthoDB" id="6077919at2759"/>
<feature type="region of interest" description="Disordered" evidence="10">
    <location>
        <begin position="24"/>
        <end position="62"/>
    </location>
</feature>
<comment type="subcellular location">
    <subcellularLocation>
        <location evidence="1">Nucleus</location>
    </subcellularLocation>
</comment>
<evidence type="ECO:0000313" key="13">
    <source>
        <dbReference type="EMBL" id="CAE1164060.1"/>
    </source>
</evidence>
<feature type="region of interest" description="Disordered" evidence="10">
    <location>
        <begin position="334"/>
        <end position="794"/>
    </location>
</feature>
<keyword evidence="3" id="KW-0677">Repeat</keyword>
<evidence type="ECO:0000256" key="2">
    <source>
        <dbReference type="ARBA" id="ARBA00022723"/>
    </source>
</evidence>
<dbReference type="InterPro" id="IPR013087">
    <property type="entry name" value="Znf_C2H2_type"/>
</dbReference>
<dbReference type="PROSITE" id="PS50157">
    <property type="entry name" value="ZINC_FINGER_C2H2_2"/>
    <property type="match status" value="1"/>
</dbReference>
<dbReference type="Pfam" id="PF00096">
    <property type="entry name" value="zf-C2H2"/>
    <property type="match status" value="1"/>
</dbReference>
<proteinExistence type="predicted"/>
<feature type="transmembrane region" description="Helical" evidence="11">
    <location>
        <begin position="939"/>
        <end position="960"/>
    </location>
</feature>
<evidence type="ECO:0000256" key="7">
    <source>
        <dbReference type="ARBA" id="ARBA00023163"/>
    </source>
</evidence>
<keyword evidence="11" id="KW-1133">Transmembrane helix</keyword>
<feature type="transmembrane region" description="Helical" evidence="11">
    <location>
        <begin position="865"/>
        <end position="890"/>
    </location>
</feature>
<evidence type="ECO:0000256" key="6">
    <source>
        <dbReference type="ARBA" id="ARBA00023015"/>
    </source>
</evidence>
<keyword evidence="14" id="KW-1185">Reference proteome</keyword>
<feature type="compositionally biased region" description="Polar residues" evidence="10">
    <location>
        <begin position="145"/>
        <end position="157"/>
    </location>
</feature>
<dbReference type="PROSITE" id="PS00028">
    <property type="entry name" value="ZINC_FINGER_C2H2_1"/>
    <property type="match status" value="1"/>
</dbReference>
<accession>A0A812AY42</accession>
<reference evidence="13" key="1">
    <citation type="submission" date="2021-01" db="EMBL/GenBank/DDBJ databases">
        <authorList>
            <person name="Li R."/>
            <person name="Bekaert M."/>
        </authorList>
    </citation>
    <scope>NUCLEOTIDE SEQUENCE</scope>
    <source>
        <strain evidence="13">Farmed</strain>
    </source>
</reference>
<dbReference type="Gene3D" id="3.30.160.60">
    <property type="entry name" value="Classic Zinc Finger"/>
    <property type="match status" value="1"/>
</dbReference>
<feature type="compositionally biased region" description="Polar residues" evidence="10">
    <location>
        <begin position="338"/>
        <end position="399"/>
    </location>
</feature>
<dbReference type="GO" id="GO:0005634">
    <property type="term" value="C:nucleus"/>
    <property type="evidence" value="ECO:0007669"/>
    <property type="project" value="UniProtKB-SubCell"/>
</dbReference>
<feature type="compositionally biased region" description="Polar residues" evidence="10">
    <location>
        <begin position="670"/>
        <end position="725"/>
    </location>
</feature>
<dbReference type="InterPro" id="IPR036236">
    <property type="entry name" value="Znf_C2H2_sf"/>
</dbReference>
<evidence type="ECO:0000256" key="8">
    <source>
        <dbReference type="ARBA" id="ARBA00023242"/>
    </source>
</evidence>
<feature type="compositionally biased region" description="Polar residues" evidence="10">
    <location>
        <begin position="734"/>
        <end position="766"/>
    </location>
</feature>
<organism evidence="13 14">
    <name type="scientific">Acanthosepion pharaonis</name>
    <name type="common">Pharaoh cuttlefish</name>
    <name type="synonym">Sepia pharaonis</name>
    <dbReference type="NCBI Taxonomy" id="158019"/>
    <lineage>
        <taxon>Eukaryota</taxon>
        <taxon>Metazoa</taxon>
        <taxon>Spiralia</taxon>
        <taxon>Lophotrochozoa</taxon>
        <taxon>Mollusca</taxon>
        <taxon>Cephalopoda</taxon>
        <taxon>Coleoidea</taxon>
        <taxon>Decapodiformes</taxon>
        <taxon>Sepiida</taxon>
        <taxon>Sepiina</taxon>
        <taxon>Sepiidae</taxon>
        <taxon>Acanthosepion</taxon>
    </lineage>
</organism>
<feature type="compositionally biased region" description="Polar residues" evidence="10">
    <location>
        <begin position="586"/>
        <end position="606"/>
    </location>
</feature>
<feature type="region of interest" description="Disordered" evidence="10">
    <location>
        <begin position="133"/>
        <end position="157"/>
    </location>
</feature>
<feature type="transmembrane region" description="Helical" evidence="11">
    <location>
        <begin position="967"/>
        <end position="985"/>
    </location>
</feature>
<feature type="compositionally biased region" description="Polar residues" evidence="10">
    <location>
        <begin position="510"/>
        <end position="522"/>
    </location>
</feature>
<keyword evidence="5" id="KW-0862">Zinc</keyword>
<comment type="caution">
    <text evidence="13">The sequence shown here is derived from an EMBL/GenBank/DDBJ whole genome shotgun (WGS) entry which is preliminary data.</text>
</comment>
<evidence type="ECO:0000256" key="10">
    <source>
        <dbReference type="SAM" id="MobiDB-lite"/>
    </source>
</evidence>
<feature type="compositionally biased region" description="Polar residues" evidence="10">
    <location>
        <begin position="614"/>
        <end position="662"/>
    </location>
</feature>
<feature type="compositionally biased region" description="Polar residues" evidence="10">
    <location>
        <begin position="558"/>
        <end position="578"/>
    </location>
</feature>
<feature type="domain" description="C2H2-type" evidence="12">
    <location>
        <begin position="69"/>
        <end position="96"/>
    </location>
</feature>